<dbReference type="Gene3D" id="3.40.50.300">
    <property type="entry name" value="P-loop containing nucleotide triphosphate hydrolases"/>
    <property type="match status" value="1"/>
</dbReference>
<keyword evidence="2 6" id="KW-0378">Hydrolase</keyword>
<dbReference type="GO" id="GO:0000725">
    <property type="term" value="P:recombinational repair"/>
    <property type="evidence" value="ECO:0007669"/>
    <property type="project" value="TreeGrafter"/>
</dbReference>
<evidence type="ECO:0000256" key="1">
    <source>
        <dbReference type="ARBA" id="ARBA00022741"/>
    </source>
</evidence>
<feature type="binding site" evidence="6">
    <location>
        <begin position="42"/>
        <end position="49"/>
    </location>
    <ligand>
        <name>ATP</name>
        <dbReference type="ChEBI" id="CHEBI:30616"/>
    </ligand>
</feature>
<dbReference type="InterPro" id="IPR014016">
    <property type="entry name" value="UvrD-like_ATP-bd"/>
</dbReference>
<dbReference type="Pfam" id="PF00580">
    <property type="entry name" value="UvrD-helicase"/>
    <property type="match status" value="1"/>
</dbReference>
<reference evidence="8" key="1">
    <citation type="submission" date="2021-12" db="EMBL/GenBank/DDBJ databases">
        <title>Novel species in genus Dyadobacter.</title>
        <authorList>
            <person name="Ma C."/>
        </authorList>
    </citation>
    <scope>NUCLEOTIDE SEQUENCE</scope>
    <source>
        <strain evidence="8">CY399</strain>
    </source>
</reference>
<dbReference type="PANTHER" id="PTHR11070">
    <property type="entry name" value="UVRD / RECB / PCRA DNA HELICASE FAMILY MEMBER"/>
    <property type="match status" value="1"/>
</dbReference>
<dbReference type="Proteomes" id="UP001139700">
    <property type="component" value="Unassembled WGS sequence"/>
</dbReference>
<accession>A0A9X1P7J7</accession>
<dbReference type="GO" id="GO:0016787">
    <property type="term" value="F:hydrolase activity"/>
    <property type="evidence" value="ECO:0007669"/>
    <property type="project" value="UniProtKB-UniRule"/>
</dbReference>
<dbReference type="AlphaFoldDB" id="A0A9X1P7J7"/>
<dbReference type="InterPro" id="IPR000212">
    <property type="entry name" value="DNA_helicase_UvrD/REP"/>
</dbReference>
<evidence type="ECO:0000256" key="2">
    <source>
        <dbReference type="ARBA" id="ARBA00022801"/>
    </source>
</evidence>
<organism evidence="8 9">
    <name type="scientific">Dyadobacter fanqingshengii</name>
    <dbReference type="NCBI Taxonomy" id="2906443"/>
    <lineage>
        <taxon>Bacteria</taxon>
        <taxon>Pseudomonadati</taxon>
        <taxon>Bacteroidota</taxon>
        <taxon>Cytophagia</taxon>
        <taxon>Cytophagales</taxon>
        <taxon>Spirosomataceae</taxon>
        <taxon>Dyadobacter</taxon>
    </lineage>
</organism>
<dbReference type="RefSeq" id="WP_234611211.1">
    <property type="nucleotide sequence ID" value="NZ_CP098806.1"/>
</dbReference>
<protein>
    <recommendedName>
        <fullName evidence="5">DNA 3'-5' helicase II</fullName>
    </recommendedName>
</protein>
<keyword evidence="9" id="KW-1185">Reference proteome</keyword>
<evidence type="ECO:0000256" key="6">
    <source>
        <dbReference type="PROSITE-ProRule" id="PRU00560"/>
    </source>
</evidence>
<sequence>MPAMLIDEKHLSEAERLLIPGNTFNEERREFIFGLQSGDLLAVPGSGKTTALMAKLFCLSRQMPFHNHSGLLVLAHTNASVNEIIAKLNPTCPRLFEYPNFVGTIQSFANKFLANNANFIKFGTYIHRNDDDIYHLEATKYFKSLRWSRKEEEPKNLINKLYGRINRGKTVTFEEGKENVLQFLKSFEIDFINRKIIYNGQSFYTYKGVSQPYYLELERWKESVLSKGLLCFADSFHLSTWYLHNYPEVKELLQSRFSFVFIDEMQDLEANQISLIESVFRDSPRTTVQRIGDVNQAIYGSGKKVKITCDWKPRDVKYLNGSNRLSSKIANLVNGFTLDSQGNRFKIVSEKKVDDLDICPHLIIFNRQNQKNLKKKFIELINEYGLTKCNDATNGFKIIGWTGKESENDKLSLNSLFGYQKDFSSIKEHFDSLRKHLYIFDTKTKALSAIRKSILTALVTILRLQGKKITKRTRNRTFQRFFTISDLIEFIKVHEAGSEQPAYEIFKQKLYSWSILLAVDQKYDLAYNDIRKFVLGEFVAWFSLGQMSIEASLFINGIYDAKQPELTIGLNSASPEDIKIQIETVHSVKGQTHCATMYVETFYHEYEINKQGIASALLGKPHKLNISDSDCKRGKEALKMMYVGFSRPTRLLCFALEDIRVPNDISDFTSAGWKIVHLND</sequence>
<dbReference type="PANTHER" id="PTHR11070:SF2">
    <property type="entry name" value="ATP-DEPENDENT DNA HELICASE SRS2"/>
    <property type="match status" value="1"/>
</dbReference>
<dbReference type="GO" id="GO:0003677">
    <property type="term" value="F:DNA binding"/>
    <property type="evidence" value="ECO:0007669"/>
    <property type="project" value="InterPro"/>
</dbReference>
<keyword evidence="4 6" id="KW-0067">ATP-binding</keyword>
<name>A0A9X1P7J7_9BACT</name>
<dbReference type="EMBL" id="JAJTTA010000001">
    <property type="protein sequence ID" value="MCF0038698.1"/>
    <property type="molecule type" value="Genomic_DNA"/>
</dbReference>
<evidence type="ECO:0000313" key="8">
    <source>
        <dbReference type="EMBL" id="MCF0038698.1"/>
    </source>
</evidence>
<dbReference type="GO" id="GO:0043138">
    <property type="term" value="F:3'-5' DNA helicase activity"/>
    <property type="evidence" value="ECO:0007669"/>
    <property type="project" value="TreeGrafter"/>
</dbReference>
<evidence type="ECO:0000256" key="3">
    <source>
        <dbReference type="ARBA" id="ARBA00022806"/>
    </source>
</evidence>
<evidence type="ECO:0000313" key="9">
    <source>
        <dbReference type="Proteomes" id="UP001139700"/>
    </source>
</evidence>
<evidence type="ECO:0000259" key="7">
    <source>
        <dbReference type="PROSITE" id="PS51198"/>
    </source>
</evidence>
<feature type="domain" description="UvrD-like helicase ATP-binding" evidence="7">
    <location>
        <begin position="21"/>
        <end position="387"/>
    </location>
</feature>
<keyword evidence="1 6" id="KW-0547">Nucleotide-binding</keyword>
<dbReference type="GO" id="GO:0005524">
    <property type="term" value="F:ATP binding"/>
    <property type="evidence" value="ECO:0007669"/>
    <property type="project" value="UniProtKB-UniRule"/>
</dbReference>
<dbReference type="SUPFAM" id="SSF52540">
    <property type="entry name" value="P-loop containing nucleoside triphosphate hydrolases"/>
    <property type="match status" value="1"/>
</dbReference>
<dbReference type="InterPro" id="IPR027417">
    <property type="entry name" value="P-loop_NTPase"/>
</dbReference>
<gene>
    <name evidence="8" type="ORF">LXM24_01275</name>
</gene>
<proteinExistence type="predicted"/>
<comment type="caution">
    <text evidence="8">The sequence shown here is derived from an EMBL/GenBank/DDBJ whole genome shotgun (WGS) entry which is preliminary data.</text>
</comment>
<evidence type="ECO:0000256" key="4">
    <source>
        <dbReference type="ARBA" id="ARBA00022840"/>
    </source>
</evidence>
<evidence type="ECO:0000256" key="5">
    <source>
        <dbReference type="ARBA" id="ARBA00034923"/>
    </source>
</evidence>
<dbReference type="PROSITE" id="PS51198">
    <property type="entry name" value="UVRD_HELICASE_ATP_BIND"/>
    <property type="match status" value="1"/>
</dbReference>
<keyword evidence="3 6" id="KW-0347">Helicase</keyword>